<dbReference type="InParanoid" id="A0A0C2ZGK4"/>
<dbReference type="Proteomes" id="UP000053989">
    <property type="component" value="Unassembled WGS sequence"/>
</dbReference>
<evidence type="ECO:0000313" key="3">
    <source>
        <dbReference type="Proteomes" id="UP000053989"/>
    </source>
</evidence>
<feature type="transmembrane region" description="Helical" evidence="1">
    <location>
        <begin position="110"/>
        <end position="132"/>
    </location>
</feature>
<keyword evidence="1" id="KW-1133">Transmembrane helix</keyword>
<dbReference type="EMBL" id="KN822058">
    <property type="protein sequence ID" value="KIM60798.1"/>
    <property type="molecule type" value="Genomic_DNA"/>
</dbReference>
<reference evidence="3" key="2">
    <citation type="submission" date="2015-01" db="EMBL/GenBank/DDBJ databases">
        <title>Evolutionary Origins and Diversification of the Mycorrhizal Mutualists.</title>
        <authorList>
            <consortium name="DOE Joint Genome Institute"/>
            <consortium name="Mycorrhizal Genomics Consortium"/>
            <person name="Kohler A."/>
            <person name="Kuo A."/>
            <person name="Nagy L.G."/>
            <person name="Floudas D."/>
            <person name="Copeland A."/>
            <person name="Barry K.W."/>
            <person name="Cichocki N."/>
            <person name="Veneault-Fourrey C."/>
            <person name="LaButti K."/>
            <person name="Lindquist E.A."/>
            <person name="Lipzen A."/>
            <person name="Lundell T."/>
            <person name="Morin E."/>
            <person name="Murat C."/>
            <person name="Riley R."/>
            <person name="Ohm R."/>
            <person name="Sun H."/>
            <person name="Tunlid A."/>
            <person name="Henrissat B."/>
            <person name="Grigoriev I.V."/>
            <person name="Hibbett D.S."/>
            <person name="Martin F."/>
        </authorList>
    </citation>
    <scope>NUCLEOTIDE SEQUENCE [LARGE SCALE GENOMIC DNA]</scope>
    <source>
        <strain evidence="3">Foug A</strain>
    </source>
</reference>
<evidence type="ECO:0000256" key="1">
    <source>
        <dbReference type="SAM" id="Phobius"/>
    </source>
</evidence>
<reference evidence="2 3" key="1">
    <citation type="submission" date="2014-04" db="EMBL/GenBank/DDBJ databases">
        <authorList>
            <consortium name="DOE Joint Genome Institute"/>
            <person name="Kuo A."/>
            <person name="Kohler A."/>
            <person name="Nagy L.G."/>
            <person name="Floudas D."/>
            <person name="Copeland A."/>
            <person name="Barry K.W."/>
            <person name="Cichocki N."/>
            <person name="Veneault-Fourrey C."/>
            <person name="LaButti K."/>
            <person name="Lindquist E.A."/>
            <person name="Lipzen A."/>
            <person name="Lundell T."/>
            <person name="Morin E."/>
            <person name="Murat C."/>
            <person name="Sun H."/>
            <person name="Tunlid A."/>
            <person name="Henrissat B."/>
            <person name="Grigoriev I.V."/>
            <person name="Hibbett D.S."/>
            <person name="Martin F."/>
            <person name="Nordberg H.P."/>
            <person name="Cantor M.N."/>
            <person name="Hua S.X."/>
        </authorList>
    </citation>
    <scope>NUCLEOTIDE SEQUENCE [LARGE SCALE GENOMIC DNA]</scope>
    <source>
        <strain evidence="2 3">Foug A</strain>
    </source>
</reference>
<accession>A0A0C2ZGK4</accession>
<keyword evidence="1" id="KW-0812">Transmembrane</keyword>
<dbReference type="AlphaFoldDB" id="A0A0C2ZGK4"/>
<name>A0A0C2ZGK4_9AGAM</name>
<proteinExistence type="predicted"/>
<sequence>MFLPLEQFVWHASSSTVSGLGYSTINKQRMWIPQVVESEFTASTGTWKINKCSDEGICHMFLGFSLCFLSFFFFFKVASRAWQGSLCHPLFTTRILSLRLGLAYPNNVHAIIPSMIILLPFYVLQATPSVGWERYMFNKELKDILDCFLFRI</sequence>
<feature type="transmembrane region" description="Helical" evidence="1">
    <location>
        <begin position="57"/>
        <end position="75"/>
    </location>
</feature>
<keyword evidence="1" id="KW-0472">Membrane</keyword>
<protein>
    <submittedName>
        <fullName evidence="2">Uncharacterized protein</fullName>
    </submittedName>
</protein>
<gene>
    <name evidence="2" type="ORF">SCLCIDRAFT_930431</name>
</gene>
<organism evidence="2 3">
    <name type="scientific">Scleroderma citrinum Foug A</name>
    <dbReference type="NCBI Taxonomy" id="1036808"/>
    <lineage>
        <taxon>Eukaryota</taxon>
        <taxon>Fungi</taxon>
        <taxon>Dikarya</taxon>
        <taxon>Basidiomycota</taxon>
        <taxon>Agaricomycotina</taxon>
        <taxon>Agaricomycetes</taxon>
        <taxon>Agaricomycetidae</taxon>
        <taxon>Boletales</taxon>
        <taxon>Sclerodermatineae</taxon>
        <taxon>Sclerodermataceae</taxon>
        <taxon>Scleroderma</taxon>
    </lineage>
</organism>
<dbReference type="HOGENOM" id="CLU_1723432_0_0_1"/>
<evidence type="ECO:0000313" key="2">
    <source>
        <dbReference type="EMBL" id="KIM60798.1"/>
    </source>
</evidence>
<keyword evidence="3" id="KW-1185">Reference proteome</keyword>